<comment type="caution">
    <text evidence="1">The sequence shown here is derived from an EMBL/GenBank/DDBJ whole genome shotgun (WGS) entry which is preliminary data.</text>
</comment>
<dbReference type="OrthoDB" id="4080739at2759"/>
<dbReference type="EMBL" id="PKFO01000008">
    <property type="protein sequence ID" value="PVH22390.1"/>
    <property type="molecule type" value="Genomic_DNA"/>
</dbReference>
<evidence type="ECO:0000313" key="1">
    <source>
        <dbReference type="EMBL" id="PVH22390.1"/>
    </source>
</evidence>
<accession>A0A2V1AWB2</accession>
<proteinExistence type="predicted"/>
<evidence type="ECO:0000313" key="2">
    <source>
        <dbReference type="Proteomes" id="UP000244309"/>
    </source>
</evidence>
<dbReference type="GeneID" id="37010288"/>
<dbReference type="Proteomes" id="UP000244309">
    <property type="component" value="Unassembled WGS sequence"/>
</dbReference>
<sequence length="323" mass="37211">MIFTELPESIIDRILFFAFLEGGLEAVVNLSLTCSTLRKQGNAFLYSAIPLVVRDKPSSQSKSYEMLDNIEPLCRLLSRDLRLYDYKNQPLSFDGFQCLSTLTVEARDLSFLVKLAPLERLRSFTIVYDHKKFDRKHVAKMRQEMEGMGEELAIPALEVFRVSSAKPKVDTPFRNLISPNWKNPRGVEDYDKQFSSSTWSKYASAFQGKHKNLGAIFFMILENTKKSIRVAEILGIDFSFIMSRERTLKFSRDCNLILNNPSIIHAYSWMERVKSKKRLTILIENRITSTVSVVVKKKNKEPVTSVKDSGLLVEMRNRMNAWV</sequence>
<dbReference type="AlphaFoldDB" id="A0A2V1AWB2"/>
<organism evidence="1 2">
    <name type="scientific">Candidozyma haemuli</name>
    <dbReference type="NCBI Taxonomy" id="45357"/>
    <lineage>
        <taxon>Eukaryota</taxon>
        <taxon>Fungi</taxon>
        <taxon>Dikarya</taxon>
        <taxon>Ascomycota</taxon>
        <taxon>Saccharomycotina</taxon>
        <taxon>Pichiomycetes</taxon>
        <taxon>Metschnikowiaceae</taxon>
        <taxon>Candidozyma</taxon>
    </lineage>
</organism>
<gene>
    <name evidence="1" type="ORF">CXQ85_004958</name>
</gene>
<dbReference type="RefSeq" id="XP_025343330.1">
    <property type="nucleotide sequence ID" value="XM_025488563.1"/>
</dbReference>
<evidence type="ECO:0008006" key="3">
    <source>
        <dbReference type="Google" id="ProtNLM"/>
    </source>
</evidence>
<dbReference type="VEuPathDB" id="FungiDB:CXQ85_004958"/>
<protein>
    <recommendedName>
        <fullName evidence="3">F-box domain-containing protein</fullName>
    </recommendedName>
</protein>
<keyword evidence="2" id="KW-1185">Reference proteome</keyword>
<name>A0A2V1AWB2_9ASCO</name>
<reference evidence="1 2" key="1">
    <citation type="submission" date="2017-12" db="EMBL/GenBank/DDBJ databases">
        <title>Genome Sequence of a Multidrug-Resistant Candida haemulonii Isolate from a Patient with Chronic Leg Ulcers in Israel.</title>
        <authorList>
            <person name="Chow N.A."/>
            <person name="Gade L."/>
            <person name="Batra D."/>
            <person name="Rowe L.A."/>
            <person name="Ben-Ami R."/>
            <person name="Loparev V.N."/>
            <person name="Litvintseva A.P."/>
        </authorList>
    </citation>
    <scope>NUCLEOTIDE SEQUENCE [LARGE SCALE GENOMIC DNA]</scope>
    <source>
        <strain evidence="1 2">B11899</strain>
    </source>
</reference>